<dbReference type="Proteomes" id="UP000281549">
    <property type="component" value="Unassembled WGS sequence"/>
</dbReference>
<dbReference type="Gene3D" id="3.10.20.90">
    <property type="entry name" value="Phosphatidylinositol 3-kinase Catalytic Subunit, Chain A, domain 1"/>
    <property type="match status" value="2"/>
</dbReference>
<feature type="domain" description="MyTH4" evidence="2">
    <location>
        <begin position="13"/>
        <end position="155"/>
    </location>
</feature>
<dbReference type="Pfam" id="PF00373">
    <property type="entry name" value="FERM_M"/>
    <property type="match status" value="2"/>
</dbReference>
<dbReference type="Gene3D" id="1.20.80.10">
    <property type="match status" value="2"/>
</dbReference>
<evidence type="ECO:0000259" key="1">
    <source>
        <dbReference type="PROSITE" id="PS50057"/>
    </source>
</evidence>
<accession>A0A4P9YHN6</accession>
<dbReference type="SMART" id="SM00295">
    <property type="entry name" value="B41"/>
    <property type="match status" value="2"/>
</dbReference>
<dbReference type="PROSITE" id="PS51016">
    <property type="entry name" value="MYTH4"/>
    <property type="match status" value="1"/>
</dbReference>
<proteinExistence type="predicted"/>
<dbReference type="InterPro" id="IPR035963">
    <property type="entry name" value="FERM_2"/>
</dbReference>
<evidence type="ECO:0000313" key="3">
    <source>
        <dbReference type="EMBL" id="RKP19066.1"/>
    </source>
</evidence>
<dbReference type="SMART" id="SM00139">
    <property type="entry name" value="MyTH4"/>
    <property type="match status" value="1"/>
</dbReference>
<dbReference type="EMBL" id="ML005304">
    <property type="protein sequence ID" value="RKP19066.1"/>
    <property type="molecule type" value="Genomic_DNA"/>
</dbReference>
<organism evidence="3 4">
    <name type="scientific">Rozella allomycis (strain CSF55)</name>
    <dbReference type="NCBI Taxonomy" id="988480"/>
    <lineage>
        <taxon>Eukaryota</taxon>
        <taxon>Fungi</taxon>
        <taxon>Fungi incertae sedis</taxon>
        <taxon>Cryptomycota</taxon>
        <taxon>Cryptomycota incertae sedis</taxon>
        <taxon>Rozella</taxon>
    </lineage>
</organism>
<name>A0A4P9YHN6_ROZAC</name>
<dbReference type="InterPro" id="IPR000857">
    <property type="entry name" value="MyTH4_dom"/>
</dbReference>
<dbReference type="GO" id="GO:0005856">
    <property type="term" value="C:cytoskeleton"/>
    <property type="evidence" value="ECO:0007669"/>
    <property type="project" value="InterPro"/>
</dbReference>
<dbReference type="InterPro" id="IPR011993">
    <property type="entry name" value="PH-like_dom_sf"/>
</dbReference>
<dbReference type="InterPro" id="IPR029071">
    <property type="entry name" value="Ubiquitin-like_domsf"/>
</dbReference>
<dbReference type="PROSITE" id="PS50057">
    <property type="entry name" value="FERM_3"/>
    <property type="match status" value="1"/>
</dbReference>
<dbReference type="InterPro" id="IPR019748">
    <property type="entry name" value="FERM_central"/>
</dbReference>
<dbReference type="Gene3D" id="1.25.40.530">
    <property type="entry name" value="MyTH4 domain"/>
    <property type="match status" value="2"/>
</dbReference>
<dbReference type="InterPro" id="IPR038185">
    <property type="entry name" value="MyTH4_dom_sf"/>
</dbReference>
<sequence length="855" mass="98816">MDAKIKAIQSILTYSKSIDNSLTISCSKIKNLAIETFKLINKICETKNVDDYLISIKKLLQLIHENPDLSEEVYFQLIKQLNNTPIDKSNNYELHLWDILSCLCNCILPPKNMNKYVLSFLIERKNNTVEEYFKELTGKGNRKFILNELEISQIIKNERTLVCIKTMDASSQKYAVGSLTTVSDLLEQILHKLTIRNVNGWGLVCQGVFVKGSEYVWDVFNKCDKILDFELKKRVILADQECESAEYNLLYYQTMKSYLFDEMLINEKLSLQLGGLKAQITFGDLIHNAKDNKTLLKARYDLKEFIPFYLIERQSHEAWLNGLVESHSKLAGKTSIQCKNILATFNVNQIIDWEFNLEQIDISVKKKTESISDFSQSINEISKEFYGFLNEFCKKQPRKKNSLNLEFEIKNLDLIRESLIQSFTVRIPGPDTLYKMENKSLFKSKDYELLKSIQMIKGNVFDKNLIKQVYSDQDWSFSKNRLINSISNKDEMENEAKNIQNLIQIYSTGKSKNNKKQISSNELLQSLLIEMIKNENYKDETFLQLIKQTTKIPSSEKLNPPSEKEIFALLNHKPAVCTIHSGDGQKRSLTFSPISTISDILECLCEKIGIKSATEFGLFDPLDNLLEPGSLMGDLFYEFEKKSFEYKLILKKIYFFQPLLPSGSDYEEHLTFIQAEKDVFNGQHPLTEDEAINLAGLSIQNSFGDQNFSRLKSYDAPLKSLFPLNFLQEYKDIHKKVETAHSSLKGTCSADARKEYLKIIRQWPFHGTCFFPVKQNSFNDIDREINLGVSVTGLHYFINWQKEPFKSVLYSEIVEIIPSTTYIIIVQQNSKIMFQTDKATRILSLVQGYIDYNNK</sequence>
<dbReference type="InterPro" id="IPR051724">
    <property type="entry name" value="Actin_motor_Myosin"/>
</dbReference>
<feature type="domain" description="FERM" evidence="1">
    <location>
        <begin position="575"/>
        <end position="855"/>
    </location>
</feature>
<evidence type="ECO:0008006" key="5">
    <source>
        <dbReference type="Google" id="ProtNLM"/>
    </source>
</evidence>
<dbReference type="InterPro" id="IPR014352">
    <property type="entry name" value="FERM/acyl-CoA-bd_prot_sf"/>
</dbReference>
<dbReference type="Pfam" id="PF00784">
    <property type="entry name" value="MyTH4"/>
    <property type="match status" value="1"/>
</dbReference>
<dbReference type="CDD" id="cd14473">
    <property type="entry name" value="FERM_B-lobe"/>
    <property type="match status" value="2"/>
</dbReference>
<reference evidence="4" key="1">
    <citation type="journal article" date="2018" name="Nat. Microbiol.">
        <title>Leveraging single-cell genomics to expand the fungal tree of life.</title>
        <authorList>
            <person name="Ahrendt S.R."/>
            <person name="Quandt C.A."/>
            <person name="Ciobanu D."/>
            <person name="Clum A."/>
            <person name="Salamov A."/>
            <person name="Andreopoulos B."/>
            <person name="Cheng J.F."/>
            <person name="Woyke T."/>
            <person name="Pelin A."/>
            <person name="Henrissat B."/>
            <person name="Reynolds N.K."/>
            <person name="Benny G.L."/>
            <person name="Smith M.E."/>
            <person name="James T.Y."/>
            <person name="Grigoriev I.V."/>
        </authorList>
    </citation>
    <scope>NUCLEOTIDE SEQUENCE [LARGE SCALE GENOMIC DNA]</scope>
    <source>
        <strain evidence="4">CSF55</strain>
    </source>
</reference>
<gene>
    <name evidence="3" type="ORF">ROZALSC1DRAFT_22628</name>
</gene>
<protein>
    <recommendedName>
        <fullName evidence="5">FERM domain-containing protein</fullName>
    </recommendedName>
</protein>
<dbReference type="PANTHER" id="PTHR46049:SF3">
    <property type="entry name" value="MYOSIN VIIA"/>
    <property type="match status" value="1"/>
</dbReference>
<evidence type="ECO:0000313" key="4">
    <source>
        <dbReference type="Proteomes" id="UP000281549"/>
    </source>
</evidence>
<dbReference type="AlphaFoldDB" id="A0A4P9YHN6"/>
<dbReference type="Pfam" id="PF21989">
    <property type="entry name" value="RA_2"/>
    <property type="match status" value="1"/>
</dbReference>
<dbReference type="PANTHER" id="PTHR46049">
    <property type="entry name" value="AGAP003327-PA"/>
    <property type="match status" value="1"/>
</dbReference>
<dbReference type="SUPFAM" id="SSF54236">
    <property type="entry name" value="Ubiquitin-like"/>
    <property type="match status" value="1"/>
</dbReference>
<dbReference type="InterPro" id="IPR000299">
    <property type="entry name" value="FERM_domain"/>
</dbReference>
<dbReference type="Gene3D" id="2.30.29.30">
    <property type="entry name" value="Pleckstrin-homology domain (PH domain)/Phosphotyrosine-binding domain (PTB)"/>
    <property type="match status" value="1"/>
</dbReference>
<dbReference type="SUPFAM" id="SSF47031">
    <property type="entry name" value="Second domain of FERM"/>
    <property type="match status" value="2"/>
</dbReference>
<evidence type="ECO:0000259" key="2">
    <source>
        <dbReference type="PROSITE" id="PS51016"/>
    </source>
</evidence>
<dbReference type="InterPro" id="IPR019749">
    <property type="entry name" value="Band_41_domain"/>
</dbReference>